<dbReference type="GO" id="GO:0009002">
    <property type="term" value="F:serine-type D-Ala-D-Ala carboxypeptidase activity"/>
    <property type="evidence" value="ECO:0007669"/>
    <property type="project" value="InterPro"/>
</dbReference>
<sequence>MLSLAGAGHAPSPSGSPVRQPPAQMSTVGGDALGRPGPQTGAGAPALPGGLSALSWIVSDADTGEVLAAQNPHWALPPASTLKTLFADTVLPKFPQDTTHKVVESDFDGMGAGSSEVGVMPGQTYSVADLWLGVFLRSGNDAVHVLAAMNGGVAATVQQMQARADALGAKDTHVVTPDGYDMPGQVSSAYDLTLFARDGLKNPVFAKDCGTAIAKFPGGPSTKGKPFEIDNTNRLLTGFDGVGGRYAGLLGVKNGYTTNAGNTVIEAAHRDGRTLLVTVMNPQNHAYAEVYHEARALLDWGFAADGHTQPLGTLDATKSTSTDATRPSAPAKPGGASAGTWPAASSKPAGSSTTTYAAAGVAAALVAGTAGALVRRRRRRRP</sequence>
<dbReference type="InterPro" id="IPR012338">
    <property type="entry name" value="Beta-lactam/transpept-like"/>
</dbReference>
<feature type="compositionally biased region" description="Low complexity" evidence="1">
    <location>
        <begin position="34"/>
        <end position="46"/>
    </location>
</feature>
<evidence type="ECO:0000313" key="4">
    <source>
        <dbReference type="EMBL" id="SEL08974.1"/>
    </source>
</evidence>
<dbReference type="STRING" id="235985.SAMN05414137_105309"/>
<dbReference type="PANTHER" id="PTHR21581:SF33">
    <property type="entry name" value="D-ALANYL-D-ALANINE CARBOXYPEPTIDASE DACB"/>
    <property type="match status" value="1"/>
</dbReference>
<dbReference type="Pfam" id="PF00768">
    <property type="entry name" value="Peptidase_S11"/>
    <property type="match status" value="1"/>
</dbReference>
<dbReference type="AlphaFoldDB" id="A0A1H7MCT6"/>
<feature type="transmembrane region" description="Helical" evidence="2">
    <location>
        <begin position="356"/>
        <end position="374"/>
    </location>
</feature>
<name>A0A1H7MCT6_STRJI</name>
<proteinExistence type="predicted"/>
<feature type="compositionally biased region" description="Polar residues" evidence="1">
    <location>
        <begin position="13"/>
        <end position="27"/>
    </location>
</feature>
<evidence type="ECO:0000256" key="1">
    <source>
        <dbReference type="SAM" id="MobiDB-lite"/>
    </source>
</evidence>
<feature type="region of interest" description="Disordered" evidence="1">
    <location>
        <begin position="1"/>
        <end position="46"/>
    </location>
</feature>
<dbReference type="SUPFAM" id="SSF56601">
    <property type="entry name" value="beta-lactamase/transpeptidase-like"/>
    <property type="match status" value="1"/>
</dbReference>
<keyword evidence="5" id="KW-1185">Reference proteome</keyword>
<keyword evidence="2" id="KW-0812">Transmembrane</keyword>
<keyword evidence="4" id="KW-0121">Carboxypeptidase</keyword>
<keyword evidence="4" id="KW-0645">Protease</keyword>
<dbReference type="Gene3D" id="3.40.710.10">
    <property type="entry name" value="DD-peptidase/beta-lactamase superfamily"/>
    <property type="match status" value="1"/>
</dbReference>
<accession>A0A1H7MCT6</accession>
<dbReference type="eggNOG" id="COG1686">
    <property type="taxonomic scope" value="Bacteria"/>
</dbReference>
<keyword evidence="4" id="KW-0378">Hydrolase</keyword>
<dbReference type="EMBL" id="FOAZ01000005">
    <property type="protein sequence ID" value="SEL08974.1"/>
    <property type="molecule type" value="Genomic_DNA"/>
</dbReference>
<feature type="compositionally biased region" description="Low complexity" evidence="1">
    <location>
        <begin position="327"/>
        <end position="339"/>
    </location>
</feature>
<feature type="region of interest" description="Disordered" evidence="1">
    <location>
        <begin position="311"/>
        <end position="353"/>
    </location>
</feature>
<evidence type="ECO:0000256" key="2">
    <source>
        <dbReference type="SAM" id="Phobius"/>
    </source>
</evidence>
<reference evidence="5" key="1">
    <citation type="submission" date="2016-10" db="EMBL/GenBank/DDBJ databases">
        <authorList>
            <person name="Varghese N."/>
        </authorList>
    </citation>
    <scope>NUCLEOTIDE SEQUENCE [LARGE SCALE GENOMIC DNA]</scope>
    <source>
        <strain evidence="5">DSM 45096 / BCRC 16803 / CGMCC 4.1857 / CIP 109030 / JCM 12277 / KCTC 19219 / NBRC 100920 / 33214</strain>
    </source>
</reference>
<organism evidence="4 5">
    <name type="scientific">Streptacidiphilus jiangxiensis</name>
    <dbReference type="NCBI Taxonomy" id="235985"/>
    <lineage>
        <taxon>Bacteria</taxon>
        <taxon>Bacillati</taxon>
        <taxon>Actinomycetota</taxon>
        <taxon>Actinomycetes</taxon>
        <taxon>Kitasatosporales</taxon>
        <taxon>Streptomycetaceae</taxon>
        <taxon>Streptacidiphilus</taxon>
    </lineage>
</organism>
<protein>
    <submittedName>
        <fullName evidence="4">D-alanyl-D-alanine carboxypeptidase (Penicillin-binding protein 5/6)</fullName>
    </submittedName>
</protein>
<dbReference type="Proteomes" id="UP000183015">
    <property type="component" value="Unassembled WGS sequence"/>
</dbReference>
<keyword evidence="2" id="KW-0472">Membrane</keyword>
<feature type="compositionally biased region" description="Polar residues" evidence="1">
    <location>
        <begin position="316"/>
        <end position="325"/>
    </location>
</feature>
<feature type="domain" description="Peptidase S11 D-alanyl-D-alanine carboxypeptidase A N-terminal" evidence="3">
    <location>
        <begin position="50"/>
        <end position="282"/>
    </location>
</feature>
<dbReference type="PANTHER" id="PTHR21581">
    <property type="entry name" value="D-ALANYL-D-ALANINE CARBOXYPEPTIDASE"/>
    <property type="match status" value="1"/>
</dbReference>
<keyword evidence="2" id="KW-1133">Transmembrane helix</keyword>
<dbReference type="GO" id="GO:0006508">
    <property type="term" value="P:proteolysis"/>
    <property type="evidence" value="ECO:0007669"/>
    <property type="project" value="InterPro"/>
</dbReference>
<evidence type="ECO:0000259" key="3">
    <source>
        <dbReference type="Pfam" id="PF00768"/>
    </source>
</evidence>
<evidence type="ECO:0000313" key="5">
    <source>
        <dbReference type="Proteomes" id="UP000183015"/>
    </source>
</evidence>
<gene>
    <name evidence="4" type="ORF">SAMN05414137_105309</name>
</gene>
<dbReference type="InterPro" id="IPR001967">
    <property type="entry name" value="Peptidase_S11_N"/>
</dbReference>